<reference evidence="2" key="1">
    <citation type="journal article" date="2022" name="Int. J. Mol. Sci.">
        <title>Draft Genome of Tanacetum Coccineum: Genomic Comparison of Closely Related Tanacetum-Family Plants.</title>
        <authorList>
            <person name="Yamashiro T."/>
            <person name="Shiraishi A."/>
            <person name="Nakayama K."/>
            <person name="Satake H."/>
        </authorList>
    </citation>
    <scope>NUCLEOTIDE SEQUENCE</scope>
</reference>
<organism evidence="2 3">
    <name type="scientific">Tanacetum coccineum</name>
    <dbReference type="NCBI Taxonomy" id="301880"/>
    <lineage>
        <taxon>Eukaryota</taxon>
        <taxon>Viridiplantae</taxon>
        <taxon>Streptophyta</taxon>
        <taxon>Embryophyta</taxon>
        <taxon>Tracheophyta</taxon>
        <taxon>Spermatophyta</taxon>
        <taxon>Magnoliopsida</taxon>
        <taxon>eudicotyledons</taxon>
        <taxon>Gunneridae</taxon>
        <taxon>Pentapetalae</taxon>
        <taxon>asterids</taxon>
        <taxon>campanulids</taxon>
        <taxon>Asterales</taxon>
        <taxon>Asteraceae</taxon>
        <taxon>Asteroideae</taxon>
        <taxon>Anthemideae</taxon>
        <taxon>Anthemidinae</taxon>
        <taxon>Tanacetum</taxon>
    </lineage>
</organism>
<protein>
    <submittedName>
        <fullName evidence="2">Uncharacterized protein</fullName>
    </submittedName>
</protein>
<feature type="compositionally biased region" description="Basic and acidic residues" evidence="1">
    <location>
        <begin position="237"/>
        <end position="248"/>
    </location>
</feature>
<feature type="region of interest" description="Disordered" evidence="1">
    <location>
        <begin position="207"/>
        <end position="248"/>
    </location>
</feature>
<feature type="compositionally biased region" description="Polar residues" evidence="1">
    <location>
        <begin position="212"/>
        <end position="225"/>
    </location>
</feature>
<comment type="caution">
    <text evidence="2">The sequence shown here is derived from an EMBL/GenBank/DDBJ whole genome shotgun (WGS) entry which is preliminary data.</text>
</comment>
<sequence>MQNPEDISDPTIALVMALELILLNRFRIKIAQEEEAGIQSTQEEFEFMAAANDYEVTERVKVNCTLEDTLQQAFTLGTQSNNALVYDSDGSTKISYDKAYNDMQQKIEWLQAQLGDLKGKSSNTQYASNTLDPLSQKPKDENVSLEFQVPSLRESTVVNNERVIALGIFRINPFKASRVDKFMPNKHVKASVRTKPITISQPHFITKEDINSNRNGFSPNNIESTTRIRRPQPRNNPKNDKVPFKSKE</sequence>
<dbReference type="EMBL" id="BQNB010016518">
    <property type="protein sequence ID" value="GJT52673.1"/>
    <property type="molecule type" value="Genomic_DNA"/>
</dbReference>
<reference evidence="2" key="2">
    <citation type="submission" date="2022-01" db="EMBL/GenBank/DDBJ databases">
        <authorList>
            <person name="Yamashiro T."/>
            <person name="Shiraishi A."/>
            <person name="Satake H."/>
            <person name="Nakayama K."/>
        </authorList>
    </citation>
    <scope>NUCLEOTIDE SEQUENCE</scope>
</reference>
<keyword evidence="3" id="KW-1185">Reference proteome</keyword>
<evidence type="ECO:0000313" key="3">
    <source>
        <dbReference type="Proteomes" id="UP001151760"/>
    </source>
</evidence>
<dbReference type="Proteomes" id="UP001151760">
    <property type="component" value="Unassembled WGS sequence"/>
</dbReference>
<name>A0ABQ5EPH6_9ASTR</name>
<proteinExistence type="predicted"/>
<evidence type="ECO:0000313" key="2">
    <source>
        <dbReference type="EMBL" id="GJT52673.1"/>
    </source>
</evidence>
<accession>A0ABQ5EPH6</accession>
<evidence type="ECO:0000256" key="1">
    <source>
        <dbReference type="SAM" id="MobiDB-lite"/>
    </source>
</evidence>
<gene>
    <name evidence="2" type="ORF">Tco_0978830</name>
</gene>